<dbReference type="EMBL" id="BRXU01000015">
    <property type="protein sequence ID" value="GLC56128.1"/>
    <property type="molecule type" value="Genomic_DNA"/>
</dbReference>
<comment type="caution">
    <text evidence="1">The sequence shown here is derived from an EMBL/GenBank/DDBJ whole genome shotgun (WGS) entry which is preliminary data.</text>
</comment>
<proteinExistence type="predicted"/>
<protein>
    <submittedName>
        <fullName evidence="1">Uncharacterized protein</fullName>
    </submittedName>
</protein>
<dbReference type="Proteomes" id="UP001165080">
    <property type="component" value="Unassembled WGS sequence"/>
</dbReference>
<accession>A0A9W6F4E8</accession>
<name>A0A9W6F4E8_9CHLO</name>
<dbReference type="AlphaFoldDB" id="A0A9W6F4E8"/>
<organism evidence="1 2">
    <name type="scientific">Pleodorina starrii</name>
    <dbReference type="NCBI Taxonomy" id="330485"/>
    <lineage>
        <taxon>Eukaryota</taxon>
        <taxon>Viridiplantae</taxon>
        <taxon>Chlorophyta</taxon>
        <taxon>core chlorophytes</taxon>
        <taxon>Chlorophyceae</taxon>
        <taxon>CS clade</taxon>
        <taxon>Chlamydomonadales</taxon>
        <taxon>Volvocaceae</taxon>
        <taxon>Pleodorina</taxon>
    </lineage>
</organism>
<gene>
    <name evidence="1" type="primary">PLESTBF000527</name>
    <name evidence="1" type="ORF">PLESTB_001071700</name>
</gene>
<keyword evidence="2" id="KW-1185">Reference proteome</keyword>
<evidence type="ECO:0000313" key="2">
    <source>
        <dbReference type="Proteomes" id="UP001165080"/>
    </source>
</evidence>
<sequence length="149" mass="17105">MLIGAGHQVNAEVLGAACWYNFANIVAKLVQGMKKRAARLDVFTACKEIVKNPEWLDGAFDISYEITTIFNLLYVMEEMLQQQDGGEKDEKTTAGIWLWMALNQQRIQCFSERYKKLKDALRQIELKNEQQLYTAIMCSQIKSILMVGF</sequence>
<evidence type="ECO:0000313" key="1">
    <source>
        <dbReference type="EMBL" id="GLC56128.1"/>
    </source>
</evidence>
<reference evidence="1 2" key="1">
    <citation type="journal article" date="2023" name="Commun. Biol.">
        <title>Reorganization of the ancestral sex-determining regions during the evolution of trioecy in Pleodorina starrii.</title>
        <authorList>
            <person name="Takahashi K."/>
            <person name="Suzuki S."/>
            <person name="Kawai-Toyooka H."/>
            <person name="Yamamoto K."/>
            <person name="Hamaji T."/>
            <person name="Ootsuki R."/>
            <person name="Yamaguchi H."/>
            <person name="Kawachi M."/>
            <person name="Higashiyama T."/>
            <person name="Nozaki H."/>
        </authorList>
    </citation>
    <scope>NUCLEOTIDE SEQUENCE [LARGE SCALE GENOMIC DNA]</scope>
    <source>
        <strain evidence="1 2">NIES-4479</strain>
    </source>
</reference>